<organism evidence="2 3">
    <name type="scientific">Candidatus Acidulodesulfobacterium ferriphilum</name>
    <dbReference type="NCBI Taxonomy" id="2597223"/>
    <lineage>
        <taxon>Bacteria</taxon>
        <taxon>Deltaproteobacteria</taxon>
        <taxon>Candidatus Acidulodesulfobacterales</taxon>
        <taxon>Candidatus Acidulodesulfobacterium</taxon>
    </lineage>
</organism>
<evidence type="ECO:0000313" key="2">
    <source>
        <dbReference type="EMBL" id="RZD15272.1"/>
    </source>
</evidence>
<proteinExistence type="predicted"/>
<sequence>MKIKSSYASLFGTNLKWFVLVLALSLPMIFLFGVKSSSAIYPRPCPGCPVHPPIGQFYYLITWHGQRVRLRLVKNVTVEKDRCHRLVGMGTNFRTNNPYYMKLDGKSLKVWVDLRWPGFYVVHNGMQGPQPVYGTWLFKSLR</sequence>
<keyword evidence="1" id="KW-1133">Transmembrane helix</keyword>
<gene>
    <name evidence="2" type="ORF">EVJ47_03100</name>
</gene>
<reference evidence="2 3" key="1">
    <citation type="submission" date="2019-01" db="EMBL/GenBank/DDBJ databases">
        <title>Insights into ecological role of a new deltaproteobacterial order Candidatus Sinidesulfobacterales (Sva0485) by metagenomics and metatranscriptomics.</title>
        <authorList>
            <person name="Tan S."/>
            <person name="Liu J."/>
            <person name="Fang Y."/>
            <person name="Hedlund B.P."/>
            <person name="Lian Z.H."/>
            <person name="Huang L.Y."/>
            <person name="Li J.T."/>
            <person name="Huang L.N."/>
            <person name="Li W.J."/>
            <person name="Jiang H.C."/>
            <person name="Dong H.L."/>
            <person name="Shu W.S."/>
        </authorList>
    </citation>
    <scope>NUCLEOTIDE SEQUENCE [LARGE SCALE GENOMIC DNA]</scope>
    <source>
        <strain evidence="2">AP3</strain>
    </source>
</reference>
<dbReference type="EMBL" id="SGBD01000001">
    <property type="protein sequence ID" value="RZD15272.1"/>
    <property type="molecule type" value="Genomic_DNA"/>
</dbReference>
<dbReference type="Proteomes" id="UP000320813">
    <property type="component" value="Unassembled WGS sequence"/>
</dbReference>
<protein>
    <submittedName>
        <fullName evidence="2">Uncharacterized protein</fullName>
    </submittedName>
</protein>
<name>A0A519BDC0_9DELT</name>
<keyword evidence="1" id="KW-0472">Membrane</keyword>
<feature type="transmembrane region" description="Helical" evidence="1">
    <location>
        <begin position="15"/>
        <end position="34"/>
    </location>
</feature>
<comment type="caution">
    <text evidence="2">The sequence shown here is derived from an EMBL/GenBank/DDBJ whole genome shotgun (WGS) entry which is preliminary data.</text>
</comment>
<accession>A0A519BDC0</accession>
<evidence type="ECO:0000256" key="1">
    <source>
        <dbReference type="SAM" id="Phobius"/>
    </source>
</evidence>
<keyword evidence="1" id="KW-0812">Transmembrane</keyword>
<evidence type="ECO:0000313" key="3">
    <source>
        <dbReference type="Proteomes" id="UP000320813"/>
    </source>
</evidence>
<dbReference type="AlphaFoldDB" id="A0A519BDC0"/>